<evidence type="ECO:0000313" key="2">
    <source>
        <dbReference type="Proteomes" id="UP000215914"/>
    </source>
</evidence>
<gene>
    <name evidence="1" type="ORF">HanXRQr2_Chr07g0316961</name>
</gene>
<reference evidence="1" key="2">
    <citation type="submission" date="2020-06" db="EMBL/GenBank/DDBJ databases">
        <title>Helianthus annuus Genome sequencing and assembly Release 2.</title>
        <authorList>
            <person name="Gouzy J."/>
            <person name="Langlade N."/>
            <person name="Munos S."/>
        </authorList>
    </citation>
    <scope>NUCLEOTIDE SEQUENCE</scope>
    <source>
        <tissue evidence="1">Leaves</tissue>
    </source>
</reference>
<comment type="caution">
    <text evidence="1">The sequence shown here is derived from an EMBL/GenBank/DDBJ whole genome shotgun (WGS) entry which is preliminary data.</text>
</comment>
<name>A0A9K3NHG8_HELAN</name>
<sequence length="54" mass="6303">MSFLHQPFFAIPIDKSIVCHDIRSLPLAFHLFKRPSSFDKLPLFTKNIDQCRVS</sequence>
<proteinExistence type="predicted"/>
<protein>
    <submittedName>
        <fullName evidence="1">Uncharacterized protein</fullName>
    </submittedName>
</protein>
<dbReference type="EMBL" id="MNCJ02000322">
    <property type="protein sequence ID" value="KAF5800526.1"/>
    <property type="molecule type" value="Genomic_DNA"/>
</dbReference>
<dbReference type="Proteomes" id="UP000215914">
    <property type="component" value="Unassembled WGS sequence"/>
</dbReference>
<keyword evidence="2" id="KW-1185">Reference proteome</keyword>
<organism evidence="1 2">
    <name type="scientific">Helianthus annuus</name>
    <name type="common">Common sunflower</name>
    <dbReference type="NCBI Taxonomy" id="4232"/>
    <lineage>
        <taxon>Eukaryota</taxon>
        <taxon>Viridiplantae</taxon>
        <taxon>Streptophyta</taxon>
        <taxon>Embryophyta</taxon>
        <taxon>Tracheophyta</taxon>
        <taxon>Spermatophyta</taxon>
        <taxon>Magnoliopsida</taxon>
        <taxon>eudicotyledons</taxon>
        <taxon>Gunneridae</taxon>
        <taxon>Pentapetalae</taxon>
        <taxon>asterids</taxon>
        <taxon>campanulids</taxon>
        <taxon>Asterales</taxon>
        <taxon>Asteraceae</taxon>
        <taxon>Asteroideae</taxon>
        <taxon>Heliantheae alliance</taxon>
        <taxon>Heliantheae</taxon>
        <taxon>Helianthus</taxon>
    </lineage>
</organism>
<accession>A0A9K3NHG8</accession>
<reference evidence="1" key="1">
    <citation type="journal article" date="2017" name="Nature">
        <title>The sunflower genome provides insights into oil metabolism, flowering and Asterid evolution.</title>
        <authorList>
            <person name="Badouin H."/>
            <person name="Gouzy J."/>
            <person name="Grassa C.J."/>
            <person name="Murat F."/>
            <person name="Staton S.E."/>
            <person name="Cottret L."/>
            <person name="Lelandais-Briere C."/>
            <person name="Owens G.L."/>
            <person name="Carrere S."/>
            <person name="Mayjonade B."/>
            <person name="Legrand L."/>
            <person name="Gill N."/>
            <person name="Kane N.C."/>
            <person name="Bowers J.E."/>
            <person name="Hubner S."/>
            <person name="Bellec A."/>
            <person name="Berard A."/>
            <person name="Berges H."/>
            <person name="Blanchet N."/>
            <person name="Boniface M.C."/>
            <person name="Brunel D."/>
            <person name="Catrice O."/>
            <person name="Chaidir N."/>
            <person name="Claudel C."/>
            <person name="Donnadieu C."/>
            <person name="Faraut T."/>
            <person name="Fievet G."/>
            <person name="Helmstetter N."/>
            <person name="King M."/>
            <person name="Knapp S.J."/>
            <person name="Lai Z."/>
            <person name="Le Paslier M.C."/>
            <person name="Lippi Y."/>
            <person name="Lorenzon L."/>
            <person name="Mandel J.R."/>
            <person name="Marage G."/>
            <person name="Marchand G."/>
            <person name="Marquand E."/>
            <person name="Bret-Mestries E."/>
            <person name="Morien E."/>
            <person name="Nambeesan S."/>
            <person name="Nguyen T."/>
            <person name="Pegot-Espagnet P."/>
            <person name="Pouilly N."/>
            <person name="Raftis F."/>
            <person name="Sallet E."/>
            <person name="Schiex T."/>
            <person name="Thomas J."/>
            <person name="Vandecasteele C."/>
            <person name="Vares D."/>
            <person name="Vear F."/>
            <person name="Vautrin S."/>
            <person name="Crespi M."/>
            <person name="Mangin B."/>
            <person name="Burke J.M."/>
            <person name="Salse J."/>
            <person name="Munos S."/>
            <person name="Vincourt P."/>
            <person name="Rieseberg L.H."/>
            <person name="Langlade N.B."/>
        </authorList>
    </citation>
    <scope>NUCLEOTIDE SEQUENCE</scope>
    <source>
        <tissue evidence="1">Leaves</tissue>
    </source>
</reference>
<dbReference type="Gramene" id="mRNA:HanXRQr2_Chr07g0316961">
    <property type="protein sequence ID" value="CDS:HanXRQr2_Chr07g0316961.1"/>
    <property type="gene ID" value="HanXRQr2_Chr07g0316961"/>
</dbReference>
<dbReference type="AlphaFoldDB" id="A0A9K3NHG8"/>
<evidence type="ECO:0000313" key="1">
    <source>
        <dbReference type="EMBL" id="KAF5800526.1"/>
    </source>
</evidence>